<dbReference type="PANTHER" id="PTHR43515">
    <property type="entry name" value="THREONINE SYNTHASE-LIKE 1"/>
    <property type="match status" value="1"/>
</dbReference>
<accession>A0A430FVR4</accession>
<dbReference type="NCBIfam" id="TIGR00260">
    <property type="entry name" value="thrC"/>
    <property type="match status" value="1"/>
</dbReference>
<dbReference type="Gene3D" id="3.40.50.1100">
    <property type="match status" value="2"/>
</dbReference>
<evidence type="ECO:0000256" key="1">
    <source>
        <dbReference type="ARBA" id="ARBA00001933"/>
    </source>
</evidence>
<feature type="modified residue" description="N6-(pyridoxal phosphate)lysine" evidence="5">
    <location>
        <position position="111"/>
    </location>
</feature>
<dbReference type="Pfam" id="PF00291">
    <property type="entry name" value="PALP"/>
    <property type="match status" value="1"/>
</dbReference>
<dbReference type="SUPFAM" id="SSF53686">
    <property type="entry name" value="Tryptophan synthase beta subunit-like PLP-dependent enzymes"/>
    <property type="match status" value="1"/>
</dbReference>
<dbReference type="InterPro" id="IPR029144">
    <property type="entry name" value="Thr_synth_N"/>
</dbReference>
<dbReference type="Proteomes" id="UP000287470">
    <property type="component" value="Unassembled WGS sequence"/>
</dbReference>
<dbReference type="AlphaFoldDB" id="A0A430FVR4"/>
<comment type="caution">
    <text evidence="8">The sequence shown here is derived from an EMBL/GenBank/DDBJ whole genome shotgun (WGS) entry which is preliminary data.</text>
</comment>
<evidence type="ECO:0000313" key="9">
    <source>
        <dbReference type="Proteomes" id="UP000287470"/>
    </source>
</evidence>
<dbReference type="InterPro" id="IPR037158">
    <property type="entry name" value="Thr_synth_N_sf"/>
</dbReference>
<dbReference type="OrthoDB" id="9778118at2"/>
<evidence type="ECO:0000256" key="4">
    <source>
        <dbReference type="NCBIfam" id="TIGR00260"/>
    </source>
</evidence>
<dbReference type="RefSeq" id="WP_125967923.1">
    <property type="nucleotide sequence ID" value="NZ_QXGK01000004.1"/>
</dbReference>
<evidence type="ECO:0000259" key="6">
    <source>
        <dbReference type="Pfam" id="PF00291"/>
    </source>
</evidence>
<organism evidence="8 9">
    <name type="scientific">Bifidobacterium samirii</name>
    <dbReference type="NCBI Taxonomy" id="2306974"/>
    <lineage>
        <taxon>Bacteria</taxon>
        <taxon>Bacillati</taxon>
        <taxon>Actinomycetota</taxon>
        <taxon>Actinomycetes</taxon>
        <taxon>Bifidobacteriales</taxon>
        <taxon>Bifidobacteriaceae</taxon>
        <taxon>Bifidobacterium</taxon>
    </lineage>
</organism>
<dbReference type="GO" id="GO:0004795">
    <property type="term" value="F:threonine synthase activity"/>
    <property type="evidence" value="ECO:0007669"/>
    <property type="project" value="UniProtKB-UniRule"/>
</dbReference>
<evidence type="ECO:0000256" key="2">
    <source>
        <dbReference type="ARBA" id="ARBA00005517"/>
    </source>
</evidence>
<reference evidence="8 9" key="1">
    <citation type="submission" date="2018-09" db="EMBL/GenBank/DDBJ databases">
        <title>Characterization of the phylogenetic diversity of five novel species belonging to the genus Bifidobacterium.</title>
        <authorList>
            <person name="Lugli G.A."/>
            <person name="Duranti S."/>
            <person name="Milani C."/>
        </authorList>
    </citation>
    <scope>NUCLEOTIDE SEQUENCE [LARGE SCALE GENOMIC DNA]</scope>
    <source>
        <strain evidence="8 9">2033B</strain>
    </source>
</reference>
<dbReference type="Gene3D" id="3.90.1380.10">
    <property type="entry name" value="Threonine synthase, N-terminal domain"/>
    <property type="match status" value="1"/>
</dbReference>
<dbReference type="Pfam" id="PF24857">
    <property type="entry name" value="THR4_C"/>
    <property type="match status" value="1"/>
</dbReference>
<dbReference type="InterPro" id="IPR001926">
    <property type="entry name" value="TrpB-like_PALP"/>
</dbReference>
<feature type="domain" description="Threonine synthase N-terminal" evidence="7">
    <location>
        <begin position="4"/>
        <end position="79"/>
    </location>
</feature>
<feature type="domain" description="Tryptophan synthase beta chain-like PALP" evidence="6">
    <location>
        <begin position="100"/>
        <end position="330"/>
    </location>
</feature>
<dbReference type="GO" id="GO:0009088">
    <property type="term" value="P:threonine biosynthetic process"/>
    <property type="evidence" value="ECO:0007669"/>
    <property type="project" value="UniProtKB-UniRule"/>
</dbReference>
<dbReference type="Pfam" id="PF14821">
    <property type="entry name" value="Thr_synth_N"/>
    <property type="match status" value="1"/>
</dbReference>
<dbReference type="GO" id="GO:0005737">
    <property type="term" value="C:cytoplasm"/>
    <property type="evidence" value="ECO:0007669"/>
    <property type="project" value="TreeGrafter"/>
</dbReference>
<dbReference type="PANTHER" id="PTHR43515:SF1">
    <property type="entry name" value="THREONINE SYNTHASE-LIKE 1"/>
    <property type="match status" value="1"/>
</dbReference>
<keyword evidence="9" id="KW-1185">Reference proteome</keyword>
<protein>
    <recommendedName>
        <fullName evidence="4">Threonine synthase</fullName>
        <ecNumber evidence="4">4.2.3.1</ecNumber>
    </recommendedName>
</protein>
<keyword evidence="3 5" id="KW-0663">Pyridoxal phosphate</keyword>
<name>A0A430FVR4_9BIFI</name>
<dbReference type="InterPro" id="IPR004450">
    <property type="entry name" value="Thr_synthase-like"/>
</dbReference>
<comment type="cofactor">
    <cofactor evidence="1 5">
        <name>pyridoxal 5'-phosphate</name>
        <dbReference type="ChEBI" id="CHEBI:597326"/>
    </cofactor>
</comment>
<gene>
    <name evidence="8" type="ORF">D2E24_0655</name>
</gene>
<dbReference type="EC" id="4.2.3.1" evidence="4"/>
<comment type="similarity">
    <text evidence="2">Belongs to the threonine synthase family.</text>
</comment>
<dbReference type="CDD" id="cd01560">
    <property type="entry name" value="Thr-synth_2"/>
    <property type="match status" value="1"/>
</dbReference>
<evidence type="ECO:0000313" key="8">
    <source>
        <dbReference type="EMBL" id="RSX57807.1"/>
    </source>
</evidence>
<sequence length="495" mass="53941">MTTFHSTRSTTDSLTAKQAIRKGIADDGGLFVTDALGQSKVDIANLAGRPYQDIAFDVLHALLPDFGDEELKGCIAAAYGDQWSDERITPLEEVGDDYVLELFRGPTSAFKDVALQILPRFMARTTPEGGDADEKIMILTATSGDTGKAALAGFADAPGTAITVFYPQGKVSQVQELQMTTQTGANVNVCAVEGNFDDAQTAVKTIFADHELAERLAGQHHVALSSANSINVGRLVPQVVYYFSAYAQLLERQVINVGDEVEFVVPTGNFGDILAGYYAKMLGLPVKHLIVASDRNNVLFDFLTTGTYNRQRPFFQTISPSMDILVSSNLERMLYYMSDGDTRLITMLMNDLKQWGAYEVPETLLARIRHLFGCGWADEDQVRQMIADCWERNRYVIDPHTACAWYVAQQMPRDPLTPRVVLATASPYKFPRVVNEALGLDATGTDFACMDVLAEATGTVPPAALRGLETAQVRFDAVSSVAGMTDVVESAAAAL</sequence>
<dbReference type="InterPro" id="IPR036052">
    <property type="entry name" value="TrpB-like_PALP_sf"/>
</dbReference>
<dbReference type="EMBL" id="QXGK01000004">
    <property type="protein sequence ID" value="RSX57807.1"/>
    <property type="molecule type" value="Genomic_DNA"/>
</dbReference>
<evidence type="ECO:0000256" key="3">
    <source>
        <dbReference type="ARBA" id="ARBA00022898"/>
    </source>
</evidence>
<proteinExistence type="inferred from homology"/>
<evidence type="ECO:0000259" key="7">
    <source>
        <dbReference type="Pfam" id="PF14821"/>
    </source>
</evidence>
<evidence type="ECO:0000256" key="5">
    <source>
        <dbReference type="PIRSR" id="PIRSR604450-51"/>
    </source>
</evidence>